<dbReference type="GO" id="GO:0006729">
    <property type="term" value="P:tetrahydrobiopterin biosynthetic process"/>
    <property type="evidence" value="ECO:0007669"/>
    <property type="project" value="InterPro"/>
</dbReference>
<accession>F4PTQ3</accession>
<dbReference type="PANTHER" id="PTHR12599:SF0">
    <property type="entry name" value="PTERIN-4-ALPHA-CARBINOLAMINE DEHYDRATASE"/>
    <property type="match status" value="1"/>
</dbReference>
<evidence type="ECO:0000256" key="4">
    <source>
        <dbReference type="ARBA" id="ARBA00023239"/>
    </source>
</evidence>
<comment type="catalytic activity">
    <reaction evidence="1">
        <text>(4aS,6R)-4a-hydroxy-L-erythro-5,6,7,8-tetrahydrobiopterin = (6R)-L-erythro-6,7-dihydrobiopterin + H2O</text>
        <dbReference type="Rhea" id="RHEA:11920"/>
        <dbReference type="ChEBI" id="CHEBI:15377"/>
        <dbReference type="ChEBI" id="CHEBI:15642"/>
        <dbReference type="ChEBI" id="CHEBI:43120"/>
        <dbReference type="EC" id="4.2.1.96"/>
    </reaction>
</comment>
<dbReference type="GO" id="GO:0008124">
    <property type="term" value="F:4-alpha-hydroxytetrahydrobiopterin dehydratase activity"/>
    <property type="evidence" value="ECO:0007669"/>
    <property type="project" value="UniProtKB-EC"/>
</dbReference>
<dbReference type="OMA" id="LATIPQW"/>
<keyword evidence="8" id="KW-1185">Reference proteome</keyword>
<dbReference type="AlphaFoldDB" id="F4PTQ3"/>
<reference evidence="8" key="1">
    <citation type="journal article" date="2011" name="Genome Res.">
        <title>Phylogeny-wide analysis of social amoeba genomes highlights ancient origins for complex intercellular communication.</title>
        <authorList>
            <person name="Heidel A.J."/>
            <person name="Lawal H.M."/>
            <person name="Felder M."/>
            <person name="Schilde C."/>
            <person name="Helps N.R."/>
            <person name="Tunggal B."/>
            <person name="Rivero F."/>
            <person name="John U."/>
            <person name="Schleicher M."/>
            <person name="Eichinger L."/>
            <person name="Platzer M."/>
            <person name="Noegel A.A."/>
            <person name="Schaap P."/>
            <person name="Gloeckner G."/>
        </authorList>
    </citation>
    <scope>NUCLEOTIDE SEQUENCE [LARGE SCALE GENOMIC DNA]</scope>
    <source>
        <strain evidence="8">SH3</strain>
    </source>
</reference>
<dbReference type="OrthoDB" id="277398at2759"/>
<dbReference type="STRING" id="1054147.F4PTQ3"/>
<keyword evidence="4" id="KW-0456">Lyase</keyword>
<dbReference type="Proteomes" id="UP000007797">
    <property type="component" value="Unassembled WGS sequence"/>
</dbReference>
<evidence type="ECO:0000313" key="7">
    <source>
        <dbReference type="EMBL" id="EGG21723.1"/>
    </source>
</evidence>
<feature type="chain" id="PRO_5003315707" description="4a-hydroxytetrahydrobiopterin dehydratase" evidence="6">
    <location>
        <begin position="24"/>
        <end position="128"/>
    </location>
</feature>
<keyword evidence="6" id="KW-0732">Signal</keyword>
<sequence>MTFSKASAIILVLIICLSSFITASEMAVPVKLTAEERPALLATIPQWAMVEGGRDAIKRTYLFADFNQAFSFMTRVALVAEQMAHHPEWFNVYNRVEITLATHDCNGLSMNDINLAKTMDTFFGQYKL</sequence>
<dbReference type="Gene3D" id="3.30.1360.20">
    <property type="entry name" value="Transcriptional coactivator/pterin dehydratase"/>
    <property type="match status" value="1"/>
</dbReference>
<protein>
    <recommendedName>
        <fullName evidence="3">4a-hydroxytetrahydrobiopterin dehydratase</fullName>
        <ecNumber evidence="3">4.2.1.96</ecNumber>
    </recommendedName>
    <alternativeName>
        <fullName evidence="5">4-alpha-hydroxy-tetrahydropterin dehydratase</fullName>
    </alternativeName>
</protein>
<proteinExistence type="inferred from homology"/>
<dbReference type="InterPro" id="IPR001533">
    <property type="entry name" value="Pterin_deHydtase"/>
</dbReference>
<dbReference type="RefSeq" id="XP_004359573.1">
    <property type="nucleotide sequence ID" value="XM_004359516.1"/>
</dbReference>
<dbReference type="GeneID" id="14872900"/>
<organism evidence="7 8">
    <name type="scientific">Cavenderia fasciculata</name>
    <name type="common">Slime mold</name>
    <name type="synonym">Dictyostelium fasciculatum</name>
    <dbReference type="NCBI Taxonomy" id="261658"/>
    <lineage>
        <taxon>Eukaryota</taxon>
        <taxon>Amoebozoa</taxon>
        <taxon>Evosea</taxon>
        <taxon>Eumycetozoa</taxon>
        <taxon>Dictyostelia</taxon>
        <taxon>Acytosteliales</taxon>
        <taxon>Cavenderiaceae</taxon>
        <taxon>Cavenderia</taxon>
    </lineage>
</organism>
<dbReference type="InterPro" id="IPR036428">
    <property type="entry name" value="PCD_sf"/>
</dbReference>
<evidence type="ECO:0000313" key="8">
    <source>
        <dbReference type="Proteomes" id="UP000007797"/>
    </source>
</evidence>
<evidence type="ECO:0000256" key="3">
    <source>
        <dbReference type="ARBA" id="ARBA00013252"/>
    </source>
</evidence>
<name>F4PTQ3_CACFS</name>
<dbReference type="HAMAP" id="MF_00434">
    <property type="entry name" value="Pterin_4_alpha"/>
    <property type="match status" value="1"/>
</dbReference>
<evidence type="ECO:0000256" key="1">
    <source>
        <dbReference type="ARBA" id="ARBA00001554"/>
    </source>
</evidence>
<dbReference type="Pfam" id="PF01329">
    <property type="entry name" value="Pterin_4a"/>
    <property type="match status" value="1"/>
</dbReference>
<evidence type="ECO:0000256" key="5">
    <source>
        <dbReference type="ARBA" id="ARBA00030497"/>
    </source>
</evidence>
<comment type="similarity">
    <text evidence="2">Belongs to the pterin-4-alpha-carbinolamine dehydratase family.</text>
</comment>
<dbReference type="CDD" id="cd00914">
    <property type="entry name" value="PCD_DCoH_subfamily_b"/>
    <property type="match status" value="1"/>
</dbReference>
<dbReference type="NCBIfam" id="NF002018">
    <property type="entry name" value="PRK00823.1-3"/>
    <property type="match status" value="1"/>
</dbReference>
<evidence type="ECO:0000256" key="2">
    <source>
        <dbReference type="ARBA" id="ARBA00006472"/>
    </source>
</evidence>
<gene>
    <name evidence="7" type="primary">pcbd</name>
    <name evidence="7" type="ORF">DFA_01609</name>
</gene>
<dbReference type="EC" id="4.2.1.96" evidence="3"/>
<feature type="signal peptide" evidence="6">
    <location>
        <begin position="1"/>
        <end position="23"/>
    </location>
</feature>
<dbReference type="EMBL" id="GL883010">
    <property type="protein sequence ID" value="EGG21723.1"/>
    <property type="molecule type" value="Genomic_DNA"/>
</dbReference>
<evidence type="ECO:0000256" key="6">
    <source>
        <dbReference type="SAM" id="SignalP"/>
    </source>
</evidence>
<dbReference type="PANTHER" id="PTHR12599">
    <property type="entry name" value="PTERIN-4-ALPHA-CARBINOLAMINE DEHYDRATASE"/>
    <property type="match status" value="1"/>
</dbReference>
<dbReference type="KEGG" id="dfa:DFA_01609"/>
<dbReference type="SUPFAM" id="SSF55248">
    <property type="entry name" value="PCD-like"/>
    <property type="match status" value="1"/>
</dbReference>